<dbReference type="InParanoid" id="Q7NLU8"/>
<dbReference type="InterPro" id="IPR041519">
    <property type="entry name" value="HEPN_RiboL-PSP"/>
</dbReference>
<dbReference type="KEGG" id="gvi:gll1021"/>
<dbReference type="RefSeq" id="WP_011141023.1">
    <property type="nucleotide sequence ID" value="NC_005125.1"/>
</dbReference>
<proteinExistence type="predicted"/>
<dbReference type="EnsemblBacteria" id="BAC88962">
    <property type="protein sequence ID" value="BAC88962"/>
    <property type="gene ID" value="BAC88962"/>
</dbReference>
<dbReference type="Pfam" id="PF18735">
    <property type="entry name" value="HEPN_RiboL-PSP"/>
    <property type="match status" value="1"/>
</dbReference>
<evidence type="ECO:0000313" key="3">
    <source>
        <dbReference type="Proteomes" id="UP000000557"/>
    </source>
</evidence>
<feature type="domain" description="RiboL-PSP-HEPN" evidence="1">
    <location>
        <begin position="24"/>
        <end position="210"/>
    </location>
</feature>
<protein>
    <submittedName>
        <fullName evidence="2">Gll1021 protein</fullName>
    </submittedName>
</protein>
<evidence type="ECO:0000259" key="1">
    <source>
        <dbReference type="Pfam" id="PF18735"/>
    </source>
</evidence>
<dbReference type="STRING" id="251221.gene:10758499"/>
<dbReference type="Proteomes" id="UP000000557">
    <property type="component" value="Chromosome"/>
</dbReference>
<sequence length="220" mass="25253">MPSTSTIKEQLTAVYDDLFKQLSDIEDALIKQFFQTDPTADPVDPQEYDFHVKSYCILAHAALEDYFESVVLKIMHHSCNVWLTSQKATEPLLYLLCFYGSRPKIKVDDREDEKSCYSYLKENIDSIVSAFSKEVNNNHGISLKYLKKLLLPVGLNIMNETRVIESLNRLAKYRGDVAHKGIVRSFLSPEDARDQVADCLELCEHIHQTALNKMQDINFV</sequence>
<gene>
    <name evidence="2" type="ordered locus">gll1021</name>
</gene>
<evidence type="ECO:0000313" key="2">
    <source>
        <dbReference type="EMBL" id="BAC88962.1"/>
    </source>
</evidence>
<accession>Q7NLU8</accession>
<reference evidence="2 3" key="2">
    <citation type="journal article" date="2003" name="DNA Res.">
        <title>Complete genome structure of Gloeobacter violaceus PCC 7421, a cyanobacterium that lacks thylakoids (supplement).</title>
        <authorList>
            <person name="Nakamura Y."/>
            <person name="Kaneko T."/>
            <person name="Sato S."/>
            <person name="Mimuro M."/>
            <person name="Miyashita H."/>
            <person name="Tsuchiya T."/>
            <person name="Sasamoto S."/>
            <person name="Watanabe A."/>
            <person name="Kawashima K."/>
            <person name="Kishida Y."/>
            <person name="Kiyokawa C."/>
            <person name="Kohara M."/>
            <person name="Matsumoto M."/>
            <person name="Matsuno A."/>
            <person name="Nakazaki N."/>
            <person name="Shimpo S."/>
            <person name="Takeuchi C."/>
            <person name="Yamada M."/>
            <person name="Tabata S."/>
        </authorList>
    </citation>
    <scope>NUCLEOTIDE SEQUENCE [LARGE SCALE GENOMIC DNA]</scope>
    <source>
        <strain evidence="3">ATCC 29082 / PCC 7421</strain>
    </source>
</reference>
<keyword evidence="3" id="KW-1185">Reference proteome</keyword>
<dbReference type="EMBL" id="BA000045">
    <property type="protein sequence ID" value="BAC88962.1"/>
    <property type="molecule type" value="Genomic_DNA"/>
</dbReference>
<dbReference type="AlphaFoldDB" id="Q7NLU8"/>
<name>Q7NLU8_GLOVI</name>
<dbReference type="eggNOG" id="ENOG5033BE0">
    <property type="taxonomic scope" value="Bacteria"/>
</dbReference>
<dbReference type="PhylomeDB" id="Q7NLU8"/>
<organism evidence="2 3">
    <name type="scientific">Gloeobacter violaceus (strain ATCC 29082 / PCC 7421)</name>
    <dbReference type="NCBI Taxonomy" id="251221"/>
    <lineage>
        <taxon>Bacteria</taxon>
        <taxon>Bacillati</taxon>
        <taxon>Cyanobacteriota</taxon>
        <taxon>Cyanophyceae</taxon>
        <taxon>Gloeobacterales</taxon>
        <taxon>Gloeobacteraceae</taxon>
        <taxon>Gloeobacter</taxon>
    </lineage>
</organism>
<dbReference type="OrthoDB" id="893735at2"/>
<reference evidence="2 3" key="1">
    <citation type="journal article" date="2003" name="DNA Res.">
        <title>Complete genome structure of Gloeobacter violaceus PCC 7421, a cyanobacterium that lacks thylakoids.</title>
        <authorList>
            <person name="Nakamura Y."/>
            <person name="Kaneko T."/>
            <person name="Sato S."/>
            <person name="Mimuro M."/>
            <person name="Miyashita H."/>
            <person name="Tsuchiya T."/>
            <person name="Sasamoto S."/>
            <person name="Watanabe A."/>
            <person name="Kawashima K."/>
            <person name="Kishida Y."/>
            <person name="Kiyokawa C."/>
            <person name="Kohara M."/>
            <person name="Matsumoto M."/>
            <person name="Matsuno A."/>
            <person name="Nakazaki N."/>
            <person name="Shimpo S."/>
            <person name="Takeuchi C."/>
            <person name="Yamada M."/>
            <person name="Tabata S."/>
        </authorList>
    </citation>
    <scope>NUCLEOTIDE SEQUENCE [LARGE SCALE GENOMIC DNA]</scope>
    <source>
        <strain evidence="3">ATCC 29082 / PCC 7421</strain>
    </source>
</reference>
<dbReference type="HOGENOM" id="CLU_1254448_0_0_3"/>